<proteinExistence type="predicted"/>
<dbReference type="PANTHER" id="PTHR38788:SF3">
    <property type="entry name" value="CLR5 DOMAIN-CONTAINING PROTEIN"/>
    <property type="match status" value="1"/>
</dbReference>
<gene>
    <name evidence="3" type="ORF">B0T16DRAFT_320477</name>
</gene>
<dbReference type="Proteomes" id="UP001174936">
    <property type="component" value="Unassembled WGS sequence"/>
</dbReference>
<feature type="non-terminal residue" evidence="3">
    <location>
        <position position="294"/>
    </location>
</feature>
<protein>
    <submittedName>
        <fullName evidence="3">Clr5 domain-containing protein</fullName>
    </submittedName>
</protein>
<dbReference type="InterPro" id="IPR025676">
    <property type="entry name" value="Clr5_dom"/>
</dbReference>
<feature type="region of interest" description="Disordered" evidence="1">
    <location>
        <begin position="119"/>
        <end position="162"/>
    </location>
</feature>
<sequence>MSPSEFTPPSSPDESSDFSLQLAFPTSPRSDYSNGESPPSSPPSHDDDVPDLLSQDRPTVPTSSTDWEAKKDVIMELYMTQNLILNDVIQIMLSKHKFKATARMYKGQFAKWSWTKYNKSGNSSKSAKSRTTGRKRGTPLISADGPISKRANAPRRSPATNPGPASALQLFIFNEDVREMEIALKAYSTYITEWSEHEAPWREEKRFEKLSVLQMMRLALDHLACSQLEEGGEMLRRAFLQVEDAIHGQDNIEAIWDCCLAVPQLALSAGCTDILLIFTRYLHSLTSIKMPGHP</sequence>
<evidence type="ECO:0000313" key="3">
    <source>
        <dbReference type="EMBL" id="KAK0654962.1"/>
    </source>
</evidence>
<feature type="compositionally biased region" description="Polar residues" evidence="1">
    <location>
        <begin position="27"/>
        <end position="36"/>
    </location>
</feature>
<evidence type="ECO:0000313" key="4">
    <source>
        <dbReference type="Proteomes" id="UP001174936"/>
    </source>
</evidence>
<name>A0AA39YLU6_9PEZI</name>
<feature type="compositionally biased region" description="Basic residues" evidence="1">
    <location>
        <begin position="127"/>
        <end position="137"/>
    </location>
</feature>
<feature type="compositionally biased region" description="Polar residues" evidence="1">
    <location>
        <begin position="56"/>
        <end position="65"/>
    </location>
</feature>
<accession>A0AA39YLU6</accession>
<reference evidence="3" key="1">
    <citation type="submission" date="2023-06" db="EMBL/GenBank/DDBJ databases">
        <title>Genome-scale phylogeny and comparative genomics of the fungal order Sordariales.</title>
        <authorList>
            <consortium name="Lawrence Berkeley National Laboratory"/>
            <person name="Hensen N."/>
            <person name="Bonometti L."/>
            <person name="Westerberg I."/>
            <person name="Brannstrom I.O."/>
            <person name="Guillou S."/>
            <person name="Cros-Aarteil S."/>
            <person name="Calhoun S."/>
            <person name="Haridas S."/>
            <person name="Kuo A."/>
            <person name="Mondo S."/>
            <person name="Pangilinan J."/>
            <person name="Riley R."/>
            <person name="Labutti K."/>
            <person name="Andreopoulos B."/>
            <person name="Lipzen A."/>
            <person name="Chen C."/>
            <person name="Yanf M."/>
            <person name="Daum C."/>
            <person name="Ng V."/>
            <person name="Clum A."/>
            <person name="Steindorff A."/>
            <person name="Ohm R."/>
            <person name="Martin F."/>
            <person name="Silar P."/>
            <person name="Natvig D."/>
            <person name="Lalanne C."/>
            <person name="Gautier V."/>
            <person name="Ament-Velasquez S.L."/>
            <person name="Kruys A."/>
            <person name="Hutchinson M.I."/>
            <person name="Powell A.J."/>
            <person name="Barry K."/>
            <person name="Miller A.N."/>
            <person name="Grigoriev I.V."/>
            <person name="Debuchy R."/>
            <person name="Gladieux P."/>
            <person name="Thoren M.H."/>
            <person name="Johannesson H."/>
        </authorList>
    </citation>
    <scope>NUCLEOTIDE SEQUENCE</scope>
    <source>
        <strain evidence="3">SMH2532-1</strain>
    </source>
</reference>
<organism evidence="3 4">
    <name type="scientific">Cercophora newfieldiana</name>
    <dbReference type="NCBI Taxonomy" id="92897"/>
    <lineage>
        <taxon>Eukaryota</taxon>
        <taxon>Fungi</taxon>
        <taxon>Dikarya</taxon>
        <taxon>Ascomycota</taxon>
        <taxon>Pezizomycotina</taxon>
        <taxon>Sordariomycetes</taxon>
        <taxon>Sordariomycetidae</taxon>
        <taxon>Sordariales</taxon>
        <taxon>Lasiosphaeriaceae</taxon>
        <taxon>Cercophora</taxon>
    </lineage>
</organism>
<dbReference type="AlphaFoldDB" id="A0AA39YLU6"/>
<feature type="region of interest" description="Disordered" evidence="1">
    <location>
        <begin position="1"/>
        <end position="65"/>
    </location>
</feature>
<dbReference type="PANTHER" id="PTHR38788">
    <property type="entry name" value="CLR5 DOMAIN-CONTAINING PROTEIN"/>
    <property type="match status" value="1"/>
</dbReference>
<feature type="domain" description="Clr5" evidence="2">
    <location>
        <begin position="64"/>
        <end position="116"/>
    </location>
</feature>
<evidence type="ECO:0000259" key="2">
    <source>
        <dbReference type="Pfam" id="PF14420"/>
    </source>
</evidence>
<comment type="caution">
    <text evidence="3">The sequence shown here is derived from an EMBL/GenBank/DDBJ whole genome shotgun (WGS) entry which is preliminary data.</text>
</comment>
<dbReference type="EMBL" id="JAULSV010000001">
    <property type="protein sequence ID" value="KAK0654962.1"/>
    <property type="molecule type" value="Genomic_DNA"/>
</dbReference>
<dbReference type="Pfam" id="PF14420">
    <property type="entry name" value="Clr5"/>
    <property type="match status" value="1"/>
</dbReference>
<evidence type="ECO:0000256" key="1">
    <source>
        <dbReference type="SAM" id="MobiDB-lite"/>
    </source>
</evidence>
<keyword evidence="4" id="KW-1185">Reference proteome</keyword>